<comment type="similarity">
    <text evidence="1">Belongs to the ABC transporter superfamily.</text>
</comment>
<dbReference type="Pfam" id="PF00005">
    <property type="entry name" value="ABC_tran"/>
    <property type="match status" value="1"/>
</dbReference>
<dbReference type="PANTHER" id="PTHR43335">
    <property type="entry name" value="ABC TRANSPORTER, ATP-BINDING PROTEIN"/>
    <property type="match status" value="1"/>
</dbReference>
<dbReference type="AlphaFoldDB" id="M0GLV2"/>
<dbReference type="SUPFAM" id="SSF52540">
    <property type="entry name" value="P-loop containing nucleoside triphosphate hydrolases"/>
    <property type="match status" value="1"/>
</dbReference>
<keyword evidence="8" id="KW-1185">Reference proteome</keyword>
<protein>
    <submittedName>
        <fullName evidence="7">Copper ABC transporter ATP-binding protein</fullName>
    </submittedName>
</protein>
<feature type="region of interest" description="Disordered" evidence="5">
    <location>
        <begin position="1"/>
        <end position="67"/>
    </location>
</feature>
<keyword evidence="4 7" id="KW-0067">ATP-binding</keyword>
<dbReference type="InterPro" id="IPR027417">
    <property type="entry name" value="P-loop_NTPase"/>
</dbReference>
<dbReference type="CDD" id="cd03230">
    <property type="entry name" value="ABC_DR_subfamily_A"/>
    <property type="match status" value="1"/>
</dbReference>
<dbReference type="GO" id="GO:0005524">
    <property type="term" value="F:ATP binding"/>
    <property type="evidence" value="ECO:0007669"/>
    <property type="project" value="UniProtKB-KW"/>
</dbReference>
<feature type="compositionally biased region" description="Low complexity" evidence="5">
    <location>
        <begin position="53"/>
        <end position="67"/>
    </location>
</feature>
<dbReference type="EMBL" id="AOLG01000009">
    <property type="protein sequence ID" value="ELZ73226.1"/>
    <property type="molecule type" value="Genomic_DNA"/>
</dbReference>
<evidence type="ECO:0000256" key="2">
    <source>
        <dbReference type="ARBA" id="ARBA00022448"/>
    </source>
</evidence>
<dbReference type="PROSITE" id="PS50893">
    <property type="entry name" value="ABC_TRANSPORTER_2"/>
    <property type="match status" value="1"/>
</dbReference>
<dbReference type="InterPro" id="IPR003593">
    <property type="entry name" value="AAA+_ATPase"/>
</dbReference>
<sequence>MTDRDRTNPATDESETDPTADGTTTPPTTDGDTTMPNPEPATTAETASDESTGESAAADADAATAESGRPAIAATDLSHAFGDVRVLDGVSLSVAPGEIVALVGPNGSGKSTLLRFLARVRAPDEGTVTIGASDGRARVGYLPQQPGFRAGFSATDTLDFYAQFVDDPVDVADVLERVGLAGAADRRVDALSGGMTRLLGLGRALVGDPAVVVLDEPASGLDPGMVERLFDIVSDLADAGVAVVLSSHNLGPVERTADRVVVLDGGRFVADGDPRAVVESVGAADLQTAFGDLVATEEVTGR</sequence>
<dbReference type="PATRIC" id="fig|1227461.3.peg.947"/>
<feature type="domain" description="ABC transporter" evidence="6">
    <location>
        <begin position="72"/>
        <end position="290"/>
    </location>
</feature>
<dbReference type="SMART" id="SM00382">
    <property type="entry name" value="AAA"/>
    <property type="match status" value="1"/>
</dbReference>
<keyword evidence="2" id="KW-0813">Transport</keyword>
<reference evidence="7 8" key="1">
    <citation type="journal article" date="2014" name="PLoS Genet.">
        <title>Phylogenetically driven sequencing of extremely halophilic archaea reveals strategies for static and dynamic osmo-response.</title>
        <authorList>
            <person name="Becker E.A."/>
            <person name="Seitzer P.M."/>
            <person name="Tritt A."/>
            <person name="Larsen D."/>
            <person name="Krusor M."/>
            <person name="Yao A.I."/>
            <person name="Wu D."/>
            <person name="Madern D."/>
            <person name="Eisen J.A."/>
            <person name="Darling A.E."/>
            <person name="Facciotti M.T."/>
        </authorList>
    </citation>
    <scope>NUCLEOTIDE SEQUENCE [LARGE SCALE GENOMIC DNA]</scope>
    <source>
        <strain evidence="8">DSM 18310 / JCM 13924 / TL6</strain>
    </source>
</reference>
<proteinExistence type="inferred from homology"/>
<evidence type="ECO:0000256" key="1">
    <source>
        <dbReference type="ARBA" id="ARBA00005417"/>
    </source>
</evidence>
<accession>M0GLV2</accession>
<gene>
    <name evidence="7" type="ORF">C457_04666</name>
</gene>
<feature type="compositionally biased region" description="Low complexity" evidence="5">
    <location>
        <begin position="19"/>
        <end position="46"/>
    </location>
</feature>
<dbReference type="InterPro" id="IPR003439">
    <property type="entry name" value="ABC_transporter-like_ATP-bd"/>
</dbReference>
<evidence type="ECO:0000313" key="7">
    <source>
        <dbReference type="EMBL" id="ELZ73226.1"/>
    </source>
</evidence>
<organism evidence="7 8">
    <name type="scientific">Haloferax prahovense (strain DSM 18310 / JCM 13924 / TL6)</name>
    <dbReference type="NCBI Taxonomy" id="1227461"/>
    <lineage>
        <taxon>Archaea</taxon>
        <taxon>Methanobacteriati</taxon>
        <taxon>Methanobacteriota</taxon>
        <taxon>Stenosarchaea group</taxon>
        <taxon>Halobacteria</taxon>
        <taxon>Halobacteriales</taxon>
        <taxon>Haloferacaceae</taxon>
        <taxon>Haloferax</taxon>
    </lineage>
</organism>
<comment type="caution">
    <text evidence="7">The sequence shown here is derived from an EMBL/GenBank/DDBJ whole genome shotgun (WGS) entry which is preliminary data.</text>
</comment>
<evidence type="ECO:0000259" key="6">
    <source>
        <dbReference type="PROSITE" id="PS50893"/>
    </source>
</evidence>
<evidence type="ECO:0000256" key="5">
    <source>
        <dbReference type="SAM" id="MobiDB-lite"/>
    </source>
</evidence>
<name>M0GLV2_HALPT</name>
<dbReference type="GO" id="GO:0016887">
    <property type="term" value="F:ATP hydrolysis activity"/>
    <property type="evidence" value="ECO:0007669"/>
    <property type="project" value="InterPro"/>
</dbReference>
<evidence type="ECO:0000256" key="4">
    <source>
        <dbReference type="ARBA" id="ARBA00022840"/>
    </source>
</evidence>
<keyword evidence="3" id="KW-0547">Nucleotide-binding</keyword>
<dbReference type="Proteomes" id="UP000011559">
    <property type="component" value="Unassembled WGS sequence"/>
</dbReference>
<dbReference type="Gene3D" id="3.40.50.300">
    <property type="entry name" value="P-loop containing nucleotide triphosphate hydrolases"/>
    <property type="match status" value="1"/>
</dbReference>
<evidence type="ECO:0000256" key="3">
    <source>
        <dbReference type="ARBA" id="ARBA00022741"/>
    </source>
</evidence>
<dbReference type="PANTHER" id="PTHR43335:SF2">
    <property type="entry name" value="ABC TRANSPORTER, ATP-BINDING PROTEIN"/>
    <property type="match status" value="1"/>
</dbReference>
<evidence type="ECO:0000313" key="8">
    <source>
        <dbReference type="Proteomes" id="UP000011559"/>
    </source>
</evidence>